<evidence type="ECO:0000256" key="1">
    <source>
        <dbReference type="SAM" id="Coils"/>
    </source>
</evidence>
<feature type="compositionally biased region" description="Basic and acidic residues" evidence="2">
    <location>
        <begin position="145"/>
        <end position="157"/>
    </location>
</feature>
<dbReference type="EMBL" id="JBFXLT010000001">
    <property type="protein sequence ID" value="KAL2822919.1"/>
    <property type="molecule type" value="Genomic_DNA"/>
</dbReference>
<evidence type="ECO:0000256" key="2">
    <source>
        <dbReference type="SAM" id="MobiDB-lite"/>
    </source>
</evidence>
<dbReference type="Proteomes" id="UP001610334">
    <property type="component" value="Unassembled WGS sequence"/>
</dbReference>
<accession>A0ABR4I584</accession>
<evidence type="ECO:0000313" key="3">
    <source>
        <dbReference type="EMBL" id="KAL2822919.1"/>
    </source>
</evidence>
<proteinExistence type="predicted"/>
<protein>
    <submittedName>
        <fullName evidence="3">Uncharacterized protein</fullName>
    </submittedName>
</protein>
<keyword evidence="4" id="KW-1185">Reference proteome</keyword>
<feature type="coiled-coil region" evidence="1">
    <location>
        <begin position="170"/>
        <end position="197"/>
    </location>
</feature>
<sequence length="242" mass="28732">MMNSLTFLQNTRIRVFQNGLAKKKSAIVKAGLNKACTRIHPIYFDQLRNHTNAVEQSHQKSYTLGMYLTLVQAVKNSANLDMDDILHYKDFLQANVNHSYRTSNMEANYARQPQQERGRKRQRSTGPGSGDRDERQMIQSSSRHSPCDRDGENESIRSSRSLQQEASSYHLSLELEIRREELRIEKLEADIRMREQEIWAKRIENDRFELELIERRMRLEKEQERVWKKISDKQDCYQSFYQ</sequence>
<name>A0ABR4I584_9EURO</name>
<comment type="caution">
    <text evidence="3">The sequence shown here is derived from an EMBL/GenBank/DDBJ whole genome shotgun (WGS) entry which is preliminary data.</text>
</comment>
<gene>
    <name evidence="3" type="ORF">BJX63DRAFT_1510</name>
</gene>
<feature type="region of interest" description="Disordered" evidence="2">
    <location>
        <begin position="107"/>
        <end position="163"/>
    </location>
</feature>
<organism evidence="3 4">
    <name type="scientific">Aspergillus granulosus</name>
    <dbReference type="NCBI Taxonomy" id="176169"/>
    <lineage>
        <taxon>Eukaryota</taxon>
        <taxon>Fungi</taxon>
        <taxon>Dikarya</taxon>
        <taxon>Ascomycota</taxon>
        <taxon>Pezizomycotina</taxon>
        <taxon>Eurotiomycetes</taxon>
        <taxon>Eurotiomycetidae</taxon>
        <taxon>Eurotiales</taxon>
        <taxon>Aspergillaceae</taxon>
        <taxon>Aspergillus</taxon>
        <taxon>Aspergillus subgen. Nidulantes</taxon>
    </lineage>
</organism>
<evidence type="ECO:0000313" key="4">
    <source>
        <dbReference type="Proteomes" id="UP001610334"/>
    </source>
</evidence>
<reference evidence="3 4" key="1">
    <citation type="submission" date="2024-07" db="EMBL/GenBank/DDBJ databases">
        <title>Section-level genome sequencing and comparative genomics of Aspergillus sections Usti and Cavernicolus.</title>
        <authorList>
            <consortium name="Lawrence Berkeley National Laboratory"/>
            <person name="Nybo J.L."/>
            <person name="Vesth T.C."/>
            <person name="Theobald S."/>
            <person name="Frisvad J.C."/>
            <person name="Larsen T.O."/>
            <person name="Kjaerboelling I."/>
            <person name="Rothschild-Mancinelli K."/>
            <person name="Lyhne E.K."/>
            <person name="Kogle M.E."/>
            <person name="Barry K."/>
            <person name="Clum A."/>
            <person name="Na H."/>
            <person name="Ledsgaard L."/>
            <person name="Lin J."/>
            <person name="Lipzen A."/>
            <person name="Kuo A."/>
            <person name="Riley R."/>
            <person name="Mondo S."/>
            <person name="Labutti K."/>
            <person name="Haridas S."/>
            <person name="Pangalinan J."/>
            <person name="Salamov A.A."/>
            <person name="Simmons B.A."/>
            <person name="Magnuson J.K."/>
            <person name="Chen J."/>
            <person name="Drula E."/>
            <person name="Henrissat B."/>
            <person name="Wiebenga A."/>
            <person name="Lubbers R.J."/>
            <person name="Gomes A.C."/>
            <person name="Makela M.R."/>
            <person name="Stajich J."/>
            <person name="Grigoriev I.V."/>
            <person name="Mortensen U.H."/>
            <person name="De Vries R.P."/>
            <person name="Baker S.E."/>
            <person name="Andersen M.R."/>
        </authorList>
    </citation>
    <scope>NUCLEOTIDE SEQUENCE [LARGE SCALE GENOMIC DNA]</scope>
    <source>
        <strain evidence="3 4">CBS 588.65</strain>
    </source>
</reference>
<keyword evidence="1" id="KW-0175">Coiled coil</keyword>